<accession>A0A1V4H6N7</accession>
<dbReference type="InterPro" id="IPR025357">
    <property type="entry name" value="DUF4261"/>
</dbReference>
<dbReference type="EMBL" id="MBTG01000073">
    <property type="protein sequence ID" value="OPH46707.1"/>
    <property type="molecule type" value="Genomic_DNA"/>
</dbReference>
<comment type="caution">
    <text evidence="2">The sequence shown here is derived from an EMBL/GenBank/DDBJ whole genome shotgun (WGS) entry which is preliminary data.</text>
</comment>
<evidence type="ECO:0000259" key="1">
    <source>
        <dbReference type="Pfam" id="PF14080"/>
    </source>
</evidence>
<organism evidence="2 3">
    <name type="scientific">Paenibacillus ferrarius</name>
    <dbReference type="NCBI Taxonomy" id="1469647"/>
    <lineage>
        <taxon>Bacteria</taxon>
        <taxon>Bacillati</taxon>
        <taxon>Bacillota</taxon>
        <taxon>Bacilli</taxon>
        <taxon>Bacillales</taxon>
        <taxon>Paenibacillaceae</taxon>
        <taxon>Paenibacillus</taxon>
    </lineage>
</organism>
<dbReference type="Pfam" id="PF14080">
    <property type="entry name" value="DUF4261"/>
    <property type="match status" value="1"/>
</dbReference>
<dbReference type="RefSeq" id="WP_079421476.1">
    <property type="nucleotide sequence ID" value="NZ_MBTG01000073.1"/>
</dbReference>
<protein>
    <recommendedName>
        <fullName evidence="1">DUF4261 domain-containing protein</fullName>
    </recommendedName>
</protein>
<name>A0A1V4H6N7_9BACL</name>
<dbReference type="Proteomes" id="UP000190626">
    <property type="component" value="Unassembled WGS sequence"/>
</dbReference>
<proteinExistence type="predicted"/>
<dbReference type="AlphaFoldDB" id="A0A1V4H6N7"/>
<dbReference type="OrthoDB" id="277550at2"/>
<reference evidence="3" key="1">
    <citation type="submission" date="2016-07" db="EMBL/GenBank/DDBJ databases">
        <authorList>
            <person name="Florea S."/>
            <person name="Webb J.S."/>
            <person name="Jaromczyk J."/>
            <person name="Schardl C.L."/>
        </authorList>
    </citation>
    <scope>NUCLEOTIDE SEQUENCE [LARGE SCALE GENOMIC DNA]</scope>
    <source>
        <strain evidence="3">CY1</strain>
    </source>
</reference>
<feature type="domain" description="DUF4261" evidence="1">
    <location>
        <begin position="191"/>
        <end position="266"/>
    </location>
</feature>
<gene>
    <name evidence="2" type="ORF">BC351_14585</name>
</gene>
<dbReference type="STRING" id="1469647.BC351_14585"/>
<evidence type="ECO:0000313" key="2">
    <source>
        <dbReference type="EMBL" id="OPH46707.1"/>
    </source>
</evidence>
<sequence>MGQELVNQIDTTYSVELLFEEVPIVDVDKIAKDLFRNFGINIVLNNDDNEVVIITFTDYQVEIQEGVILNVQYIFNRSYSQVDNKRIAPALQQTWDFEKANETVCRAKYSCLLSDVFASQLDYRSRVELFNIVLLTILKNTNCIAVNWKSSQKISDPESFISRFENGEYLNGALNVRMFKLEQTNDEMIMDTVGLSGLGLPDIQCRFNNITSSEIASLLYGYGNYIFENGDIFEDGDSLDGTGEIQKWICKREMSLLNPKRVVLNIKPQK</sequence>
<evidence type="ECO:0000313" key="3">
    <source>
        <dbReference type="Proteomes" id="UP000190626"/>
    </source>
</evidence>
<keyword evidence="3" id="KW-1185">Reference proteome</keyword>